<organism evidence="1 2">
    <name type="scientific">Ranitomeya imitator</name>
    <name type="common">mimic poison frog</name>
    <dbReference type="NCBI Taxonomy" id="111125"/>
    <lineage>
        <taxon>Eukaryota</taxon>
        <taxon>Metazoa</taxon>
        <taxon>Chordata</taxon>
        <taxon>Craniata</taxon>
        <taxon>Vertebrata</taxon>
        <taxon>Euteleostomi</taxon>
        <taxon>Amphibia</taxon>
        <taxon>Batrachia</taxon>
        <taxon>Anura</taxon>
        <taxon>Neobatrachia</taxon>
        <taxon>Hyloidea</taxon>
        <taxon>Dendrobatidae</taxon>
        <taxon>Dendrobatinae</taxon>
        <taxon>Ranitomeya</taxon>
    </lineage>
</organism>
<evidence type="ECO:0000313" key="2">
    <source>
        <dbReference type="Proteomes" id="UP001176940"/>
    </source>
</evidence>
<accession>A0ABN9LX56</accession>
<dbReference type="EMBL" id="CAUEEQ010036348">
    <property type="protein sequence ID" value="CAJ0953171.1"/>
    <property type="molecule type" value="Genomic_DNA"/>
</dbReference>
<proteinExistence type="predicted"/>
<reference evidence="1" key="1">
    <citation type="submission" date="2023-07" db="EMBL/GenBank/DDBJ databases">
        <authorList>
            <person name="Stuckert A."/>
        </authorList>
    </citation>
    <scope>NUCLEOTIDE SEQUENCE</scope>
</reference>
<keyword evidence="2" id="KW-1185">Reference proteome</keyword>
<dbReference type="Proteomes" id="UP001176940">
    <property type="component" value="Unassembled WGS sequence"/>
</dbReference>
<sequence>MPQDKEMMFSCKPSNRKINLSGYGVELAIKDTEYKAMDDTQVEATNSTDKSYDGIAEDVQGFYFDKLIQMYPDLKDNLVEFRKHLIESTNEMEPLKVWELQGHTCEVKTIPGDYLLKLFKRMPRVCKAVIKAKGGYFEEPRI</sequence>
<dbReference type="PANTHER" id="PTHR11226">
    <property type="entry name" value="UDP-GLUCOSE GLYCOPROTEIN:GLUCOSYLTRANSFERASE"/>
    <property type="match status" value="1"/>
</dbReference>
<evidence type="ECO:0000313" key="1">
    <source>
        <dbReference type="EMBL" id="CAJ0953171.1"/>
    </source>
</evidence>
<comment type="caution">
    <text evidence="1">The sequence shown here is derived from an EMBL/GenBank/DDBJ whole genome shotgun (WGS) entry which is preliminary data.</text>
</comment>
<name>A0ABN9LX56_9NEOB</name>
<dbReference type="PANTHER" id="PTHR11226:SF1">
    <property type="entry name" value="UDP-GLUCOSE:GLYCOPROTEIN GLUCOSYLTRANSFERASE 2"/>
    <property type="match status" value="1"/>
</dbReference>
<protein>
    <submittedName>
        <fullName evidence="1">Uncharacterized protein</fullName>
    </submittedName>
</protein>
<dbReference type="InterPro" id="IPR009448">
    <property type="entry name" value="UDP-g_GGtrans"/>
</dbReference>
<gene>
    <name evidence="1" type="ORF">RIMI_LOCUS14212647</name>
</gene>